<dbReference type="SMART" id="SM00915">
    <property type="entry name" value="Jacalin"/>
    <property type="match status" value="1"/>
</dbReference>
<dbReference type="EMBL" id="MNCJ02000317">
    <property type="protein sequence ID" value="KAF5818799.1"/>
    <property type="molecule type" value="Genomic_DNA"/>
</dbReference>
<proteinExistence type="inferred from homology"/>
<dbReference type="Gene3D" id="2.100.10.30">
    <property type="entry name" value="Jacalin-like lectin domain"/>
    <property type="match status" value="1"/>
</dbReference>
<gene>
    <name evidence="5" type="ORF">HannXRQ_Chr02g0047131</name>
    <name evidence="4" type="ORF">HanXRQr2_Chr02g0070231</name>
</gene>
<dbReference type="Pfam" id="PF01419">
    <property type="entry name" value="Jacalin"/>
    <property type="match status" value="1"/>
</dbReference>
<sequence>MHVCVFDQIDIADNEEIIKISGKVGTFENKTLITQLTLMTNKHTYGPYGTNGGTDFSFPIAKGKVIGFFGRYGAYLDAIGVVLSP</sequence>
<dbReference type="Proteomes" id="UP000215914">
    <property type="component" value="Chromosome 2"/>
</dbReference>
<evidence type="ECO:0000259" key="3">
    <source>
        <dbReference type="PROSITE" id="PS51752"/>
    </source>
</evidence>
<evidence type="ECO:0000256" key="2">
    <source>
        <dbReference type="ARBA" id="ARBA00022734"/>
    </source>
</evidence>
<evidence type="ECO:0000256" key="1">
    <source>
        <dbReference type="ARBA" id="ARBA00006568"/>
    </source>
</evidence>
<dbReference type="InParanoid" id="A0A251VHG0"/>
<dbReference type="AlphaFoldDB" id="A0A251VHG0"/>
<dbReference type="InterPro" id="IPR001229">
    <property type="entry name" value="Jacalin-like_lectin_dom"/>
</dbReference>
<dbReference type="EMBL" id="CM007891">
    <property type="protein sequence ID" value="OTG34556.1"/>
    <property type="molecule type" value="Genomic_DNA"/>
</dbReference>
<dbReference type="PROSITE" id="PS51752">
    <property type="entry name" value="JACALIN_LECTIN"/>
    <property type="match status" value="1"/>
</dbReference>
<dbReference type="OMA" id="SSQICKY"/>
<reference evidence="5" key="2">
    <citation type="submission" date="2017-02" db="EMBL/GenBank/DDBJ databases">
        <title>Sunflower complete genome.</title>
        <authorList>
            <person name="Langlade N."/>
            <person name="Munos S."/>
        </authorList>
    </citation>
    <scope>NUCLEOTIDE SEQUENCE [LARGE SCALE GENOMIC DNA]</scope>
    <source>
        <tissue evidence="5">Leaves</tissue>
    </source>
</reference>
<reference evidence="4 6" key="1">
    <citation type="journal article" date="2017" name="Nature">
        <title>The sunflower genome provides insights into oil metabolism, flowering and Asterid evolution.</title>
        <authorList>
            <person name="Badouin H."/>
            <person name="Gouzy J."/>
            <person name="Grassa C.J."/>
            <person name="Murat F."/>
            <person name="Staton S.E."/>
            <person name="Cottret L."/>
            <person name="Lelandais-Briere C."/>
            <person name="Owens G.L."/>
            <person name="Carrere S."/>
            <person name="Mayjonade B."/>
            <person name="Legrand L."/>
            <person name="Gill N."/>
            <person name="Kane N.C."/>
            <person name="Bowers J.E."/>
            <person name="Hubner S."/>
            <person name="Bellec A."/>
            <person name="Berard A."/>
            <person name="Berges H."/>
            <person name="Blanchet N."/>
            <person name="Boniface M.C."/>
            <person name="Brunel D."/>
            <person name="Catrice O."/>
            <person name="Chaidir N."/>
            <person name="Claudel C."/>
            <person name="Donnadieu C."/>
            <person name="Faraut T."/>
            <person name="Fievet G."/>
            <person name="Helmstetter N."/>
            <person name="King M."/>
            <person name="Knapp S.J."/>
            <person name="Lai Z."/>
            <person name="Le Paslier M.C."/>
            <person name="Lippi Y."/>
            <person name="Lorenzon L."/>
            <person name="Mandel J.R."/>
            <person name="Marage G."/>
            <person name="Marchand G."/>
            <person name="Marquand E."/>
            <person name="Bret-Mestries E."/>
            <person name="Morien E."/>
            <person name="Nambeesan S."/>
            <person name="Nguyen T."/>
            <person name="Pegot-Espagnet P."/>
            <person name="Pouilly N."/>
            <person name="Raftis F."/>
            <person name="Sallet E."/>
            <person name="Schiex T."/>
            <person name="Thomas J."/>
            <person name="Vandecasteele C."/>
            <person name="Vares D."/>
            <person name="Vear F."/>
            <person name="Vautrin S."/>
            <person name="Crespi M."/>
            <person name="Mangin B."/>
            <person name="Burke J.M."/>
            <person name="Salse J."/>
            <person name="Munos S."/>
            <person name="Vincourt P."/>
            <person name="Rieseberg L.H."/>
            <person name="Langlade N.B."/>
        </authorList>
    </citation>
    <scope>NUCLEOTIDE SEQUENCE [LARGE SCALE GENOMIC DNA]</scope>
    <source>
        <strain evidence="6">cv. SF193</strain>
        <tissue evidence="4">Leaves</tissue>
    </source>
</reference>
<keyword evidence="2 5" id="KW-0430">Lectin</keyword>
<dbReference type="Gramene" id="mRNA:HanXRQr2_Chr02g0070231">
    <property type="protein sequence ID" value="CDS:HanXRQr2_Chr02g0070231.1"/>
    <property type="gene ID" value="HanXRQr2_Chr02g0070231"/>
</dbReference>
<organism evidence="5 6">
    <name type="scientific">Helianthus annuus</name>
    <name type="common">Common sunflower</name>
    <dbReference type="NCBI Taxonomy" id="4232"/>
    <lineage>
        <taxon>Eukaryota</taxon>
        <taxon>Viridiplantae</taxon>
        <taxon>Streptophyta</taxon>
        <taxon>Embryophyta</taxon>
        <taxon>Tracheophyta</taxon>
        <taxon>Spermatophyta</taxon>
        <taxon>Magnoliopsida</taxon>
        <taxon>eudicotyledons</taxon>
        <taxon>Gunneridae</taxon>
        <taxon>Pentapetalae</taxon>
        <taxon>asterids</taxon>
        <taxon>campanulids</taxon>
        <taxon>Asterales</taxon>
        <taxon>Asteraceae</taxon>
        <taxon>Asteroideae</taxon>
        <taxon>Heliantheae alliance</taxon>
        <taxon>Heliantheae</taxon>
        <taxon>Helianthus</taxon>
    </lineage>
</organism>
<evidence type="ECO:0000313" key="4">
    <source>
        <dbReference type="EMBL" id="KAF5818799.1"/>
    </source>
</evidence>
<accession>A0A251VHG0</accession>
<dbReference type="PANTHER" id="PTHR46506">
    <property type="entry name" value="OS05G0143600 PROTEIN"/>
    <property type="match status" value="1"/>
</dbReference>
<comment type="similarity">
    <text evidence="1">Belongs to the jacalin lectin family.</text>
</comment>
<keyword evidence="6" id="KW-1185">Reference proteome</keyword>
<name>A0A251VHG0_HELAN</name>
<evidence type="ECO:0000313" key="6">
    <source>
        <dbReference type="Proteomes" id="UP000215914"/>
    </source>
</evidence>
<dbReference type="InterPro" id="IPR036404">
    <property type="entry name" value="Jacalin-like_lectin_dom_sf"/>
</dbReference>
<protein>
    <submittedName>
        <fullName evidence="4 5">Jacalin-like lectin domain-containing protein</fullName>
    </submittedName>
</protein>
<evidence type="ECO:0000313" key="5">
    <source>
        <dbReference type="EMBL" id="OTG34556.1"/>
    </source>
</evidence>
<dbReference type="SUPFAM" id="SSF51101">
    <property type="entry name" value="Mannose-binding lectins"/>
    <property type="match status" value="1"/>
</dbReference>
<feature type="domain" description="Jacalin-type lectin" evidence="3">
    <location>
        <begin position="1"/>
        <end position="85"/>
    </location>
</feature>
<reference evidence="4" key="3">
    <citation type="submission" date="2020-06" db="EMBL/GenBank/DDBJ databases">
        <title>Helianthus annuus Genome sequencing and assembly Release 2.</title>
        <authorList>
            <person name="Gouzy J."/>
            <person name="Langlade N."/>
            <person name="Munos S."/>
        </authorList>
    </citation>
    <scope>NUCLEOTIDE SEQUENCE</scope>
    <source>
        <tissue evidence="4">Leaves</tissue>
    </source>
</reference>
<dbReference type="GO" id="GO:0030246">
    <property type="term" value="F:carbohydrate binding"/>
    <property type="evidence" value="ECO:0007669"/>
    <property type="project" value="UniProtKB-KW"/>
</dbReference>